<dbReference type="EMBL" id="JAUIQD010000005">
    <property type="protein sequence ID" value="KAK3349277.1"/>
    <property type="molecule type" value="Genomic_DNA"/>
</dbReference>
<keyword evidence="5 7" id="KW-0862">Zinc</keyword>
<evidence type="ECO:0000256" key="1">
    <source>
        <dbReference type="ARBA" id="ARBA00006040"/>
    </source>
</evidence>
<accession>A0AAJ0HED9</accession>
<name>A0AAJ0HED9_9PEZI</name>
<evidence type="ECO:0000256" key="2">
    <source>
        <dbReference type="ARBA" id="ARBA00022670"/>
    </source>
</evidence>
<dbReference type="InterPro" id="IPR024077">
    <property type="entry name" value="Neurolysin/TOP_dom2"/>
</dbReference>
<evidence type="ECO:0000256" key="4">
    <source>
        <dbReference type="ARBA" id="ARBA00022801"/>
    </source>
</evidence>
<keyword evidence="4 7" id="KW-0378">Hydrolase</keyword>
<reference evidence="9" key="2">
    <citation type="submission" date="2023-06" db="EMBL/GenBank/DDBJ databases">
        <authorList>
            <consortium name="Lawrence Berkeley National Laboratory"/>
            <person name="Haridas S."/>
            <person name="Hensen N."/>
            <person name="Bonometti L."/>
            <person name="Westerberg I."/>
            <person name="Brannstrom I.O."/>
            <person name="Guillou S."/>
            <person name="Cros-Aarteil S."/>
            <person name="Calhoun S."/>
            <person name="Kuo A."/>
            <person name="Mondo S."/>
            <person name="Pangilinan J."/>
            <person name="Riley R."/>
            <person name="Labutti K."/>
            <person name="Andreopoulos B."/>
            <person name="Lipzen A."/>
            <person name="Chen C."/>
            <person name="Yanf M."/>
            <person name="Daum C."/>
            <person name="Ng V."/>
            <person name="Clum A."/>
            <person name="Steindorff A."/>
            <person name="Ohm R."/>
            <person name="Martin F."/>
            <person name="Silar P."/>
            <person name="Natvig D."/>
            <person name="Lalanne C."/>
            <person name="Gautier V."/>
            <person name="Ament-Velasquez S.L."/>
            <person name="Kruys A."/>
            <person name="Hutchinson M.I."/>
            <person name="Powell A.J."/>
            <person name="Barry K."/>
            <person name="Miller A.N."/>
            <person name="Grigoriev I.V."/>
            <person name="Debuchy R."/>
            <person name="Gladieux P."/>
            <person name="Thoren M.H."/>
            <person name="Johannesson H."/>
        </authorList>
    </citation>
    <scope>NUCLEOTIDE SEQUENCE</scope>
    <source>
        <strain evidence="9">CBS 955.72</strain>
    </source>
</reference>
<evidence type="ECO:0000313" key="10">
    <source>
        <dbReference type="Proteomes" id="UP001275084"/>
    </source>
</evidence>
<sequence>MSLQPDLFALVDDVLAQQDDDTVLDPRSRYFLTKLHQDYVDGGLKLPSGLQGRFKSIQARIQQLANQFDENAAKLVGTYIWLTPQEVEGLPDSVLSGLKKGEGESYGKLCVDRRTFGSTIVSAHTGDARRRALVAPKNVHNENSFIHEDGTPHYPAMALLCGFPRPEPNKPCLLGHFDVVQLFHELGHAIHGVVSKTRYARFHRPDGTPVDYGEVPSQMLENWCCQPAQLKAMSKHYSYLPDYQATWEAQNSCSRPPETIPDELIAAALGSGGPKHDALHYLRQVLMCVFDMTIHQPESHEAAVAIDLAELWSNIHQSTCFFDDPAVLGLDEDLRSRGYTIFGHLMLD</sequence>
<dbReference type="GO" id="GO:0004222">
    <property type="term" value="F:metalloendopeptidase activity"/>
    <property type="evidence" value="ECO:0007669"/>
    <property type="project" value="InterPro"/>
</dbReference>
<protein>
    <submittedName>
        <fullName evidence="9">Peptidase family M3-domain-containing protein</fullName>
    </submittedName>
</protein>
<dbReference type="GO" id="GO:0046872">
    <property type="term" value="F:metal ion binding"/>
    <property type="evidence" value="ECO:0007669"/>
    <property type="project" value="UniProtKB-UniRule"/>
</dbReference>
<evidence type="ECO:0000256" key="5">
    <source>
        <dbReference type="ARBA" id="ARBA00022833"/>
    </source>
</evidence>
<dbReference type="PANTHER" id="PTHR11804:SF84">
    <property type="entry name" value="SACCHAROLYSIN"/>
    <property type="match status" value="1"/>
</dbReference>
<evidence type="ECO:0000313" key="9">
    <source>
        <dbReference type="EMBL" id="KAK3349277.1"/>
    </source>
</evidence>
<keyword evidence="10" id="KW-1185">Reference proteome</keyword>
<dbReference type="InterPro" id="IPR024079">
    <property type="entry name" value="MetalloPept_cat_dom_sf"/>
</dbReference>
<comment type="cofactor">
    <cofactor evidence="7">
        <name>Zn(2+)</name>
        <dbReference type="ChEBI" id="CHEBI:29105"/>
    </cofactor>
    <text evidence="7">Binds 1 zinc ion.</text>
</comment>
<dbReference type="GO" id="GO:0006508">
    <property type="term" value="P:proteolysis"/>
    <property type="evidence" value="ECO:0007669"/>
    <property type="project" value="UniProtKB-KW"/>
</dbReference>
<dbReference type="GO" id="GO:0006518">
    <property type="term" value="P:peptide metabolic process"/>
    <property type="evidence" value="ECO:0007669"/>
    <property type="project" value="TreeGrafter"/>
</dbReference>
<dbReference type="Gene3D" id="3.40.390.10">
    <property type="entry name" value="Collagenase (Catalytic Domain)"/>
    <property type="match status" value="1"/>
</dbReference>
<evidence type="ECO:0000259" key="8">
    <source>
        <dbReference type="Pfam" id="PF01432"/>
    </source>
</evidence>
<dbReference type="Gene3D" id="1.10.1370.10">
    <property type="entry name" value="Neurolysin, domain 3"/>
    <property type="match status" value="2"/>
</dbReference>
<keyword evidence="2 7" id="KW-0645">Protease</keyword>
<dbReference type="InterPro" id="IPR001567">
    <property type="entry name" value="Pept_M3A_M3B_dom"/>
</dbReference>
<gene>
    <name evidence="9" type="ORF">B0T25DRAFT_238213</name>
</gene>
<dbReference type="Pfam" id="PF01432">
    <property type="entry name" value="Peptidase_M3"/>
    <property type="match status" value="1"/>
</dbReference>
<keyword evidence="3 7" id="KW-0479">Metal-binding</keyword>
<evidence type="ECO:0000256" key="6">
    <source>
        <dbReference type="ARBA" id="ARBA00023049"/>
    </source>
</evidence>
<keyword evidence="6 7" id="KW-0482">Metalloprotease</keyword>
<evidence type="ECO:0000256" key="3">
    <source>
        <dbReference type="ARBA" id="ARBA00022723"/>
    </source>
</evidence>
<dbReference type="SUPFAM" id="SSF55486">
    <property type="entry name" value="Metalloproteases ('zincins'), catalytic domain"/>
    <property type="match status" value="2"/>
</dbReference>
<dbReference type="InterPro" id="IPR045090">
    <property type="entry name" value="Pept_M3A_M3B"/>
</dbReference>
<dbReference type="AlphaFoldDB" id="A0AAJ0HED9"/>
<comment type="caution">
    <text evidence="9">The sequence shown here is derived from an EMBL/GenBank/DDBJ whole genome shotgun (WGS) entry which is preliminary data.</text>
</comment>
<dbReference type="PANTHER" id="PTHR11804">
    <property type="entry name" value="PROTEASE M3 THIMET OLIGOPEPTIDASE-RELATED"/>
    <property type="match status" value="1"/>
</dbReference>
<dbReference type="GO" id="GO:0005758">
    <property type="term" value="C:mitochondrial intermembrane space"/>
    <property type="evidence" value="ECO:0007669"/>
    <property type="project" value="TreeGrafter"/>
</dbReference>
<comment type="similarity">
    <text evidence="1 7">Belongs to the peptidase M3 family.</text>
</comment>
<reference evidence="9" key="1">
    <citation type="journal article" date="2023" name="Mol. Phylogenet. Evol.">
        <title>Genome-scale phylogeny and comparative genomics of the fungal order Sordariales.</title>
        <authorList>
            <person name="Hensen N."/>
            <person name="Bonometti L."/>
            <person name="Westerberg I."/>
            <person name="Brannstrom I.O."/>
            <person name="Guillou S."/>
            <person name="Cros-Aarteil S."/>
            <person name="Calhoun S."/>
            <person name="Haridas S."/>
            <person name="Kuo A."/>
            <person name="Mondo S."/>
            <person name="Pangilinan J."/>
            <person name="Riley R."/>
            <person name="LaButti K."/>
            <person name="Andreopoulos B."/>
            <person name="Lipzen A."/>
            <person name="Chen C."/>
            <person name="Yan M."/>
            <person name="Daum C."/>
            <person name="Ng V."/>
            <person name="Clum A."/>
            <person name="Steindorff A."/>
            <person name="Ohm R.A."/>
            <person name="Martin F."/>
            <person name="Silar P."/>
            <person name="Natvig D.O."/>
            <person name="Lalanne C."/>
            <person name="Gautier V."/>
            <person name="Ament-Velasquez S.L."/>
            <person name="Kruys A."/>
            <person name="Hutchinson M.I."/>
            <person name="Powell A.J."/>
            <person name="Barry K."/>
            <person name="Miller A.N."/>
            <person name="Grigoriev I.V."/>
            <person name="Debuchy R."/>
            <person name="Gladieux P."/>
            <person name="Hiltunen Thoren M."/>
            <person name="Johannesson H."/>
        </authorList>
    </citation>
    <scope>NUCLEOTIDE SEQUENCE</scope>
    <source>
        <strain evidence="9">CBS 955.72</strain>
    </source>
</reference>
<evidence type="ECO:0000256" key="7">
    <source>
        <dbReference type="RuleBase" id="RU003435"/>
    </source>
</evidence>
<organism evidence="9 10">
    <name type="scientific">Lasiosphaeria hispida</name>
    <dbReference type="NCBI Taxonomy" id="260671"/>
    <lineage>
        <taxon>Eukaryota</taxon>
        <taxon>Fungi</taxon>
        <taxon>Dikarya</taxon>
        <taxon>Ascomycota</taxon>
        <taxon>Pezizomycotina</taxon>
        <taxon>Sordariomycetes</taxon>
        <taxon>Sordariomycetidae</taxon>
        <taxon>Sordariales</taxon>
        <taxon>Lasiosphaeriaceae</taxon>
        <taxon>Lasiosphaeria</taxon>
    </lineage>
</organism>
<feature type="domain" description="Peptidase M3A/M3B catalytic" evidence="8">
    <location>
        <begin position="148"/>
        <end position="321"/>
    </location>
</feature>
<proteinExistence type="inferred from homology"/>
<dbReference type="Proteomes" id="UP001275084">
    <property type="component" value="Unassembled WGS sequence"/>
</dbReference>